<dbReference type="AlphaFoldDB" id="A0A9N8L2V7"/>
<evidence type="ECO:0000313" key="3">
    <source>
        <dbReference type="Proteomes" id="UP001154114"/>
    </source>
</evidence>
<gene>
    <name evidence="2" type="ORF">CINC_LOCUS12558</name>
</gene>
<accession>A0A9N8L2V7</accession>
<dbReference type="OrthoDB" id="7461366at2759"/>
<organism evidence="2 3">
    <name type="scientific">Chrysodeixis includens</name>
    <name type="common">Soybean looper</name>
    <name type="synonym">Pseudoplusia includens</name>
    <dbReference type="NCBI Taxonomy" id="689277"/>
    <lineage>
        <taxon>Eukaryota</taxon>
        <taxon>Metazoa</taxon>
        <taxon>Ecdysozoa</taxon>
        <taxon>Arthropoda</taxon>
        <taxon>Hexapoda</taxon>
        <taxon>Insecta</taxon>
        <taxon>Pterygota</taxon>
        <taxon>Neoptera</taxon>
        <taxon>Endopterygota</taxon>
        <taxon>Lepidoptera</taxon>
        <taxon>Glossata</taxon>
        <taxon>Ditrysia</taxon>
        <taxon>Noctuoidea</taxon>
        <taxon>Noctuidae</taxon>
        <taxon>Plusiinae</taxon>
        <taxon>Chrysodeixis</taxon>
    </lineage>
</organism>
<evidence type="ECO:0000313" key="2">
    <source>
        <dbReference type="EMBL" id="CAD0198285.1"/>
    </source>
</evidence>
<feature type="region of interest" description="Disordered" evidence="1">
    <location>
        <begin position="102"/>
        <end position="127"/>
    </location>
</feature>
<evidence type="ECO:0000256" key="1">
    <source>
        <dbReference type="SAM" id="MobiDB-lite"/>
    </source>
</evidence>
<reference evidence="2" key="1">
    <citation type="submission" date="2021-12" db="EMBL/GenBank/DDBJ databases">
        <authorList>
            <person name="King R."/>
        </authorList>
    </citation>
    <scope>NUCLEOTIDE SEQUENCE</scope>
</reference>
<dbReference type="EMBL" id="LR824011">
    <property type="protein sequence ID" value="CAD0198285.1"/>
    <property type="molecule type" value="Genomic_DNA"/>
</dbReference>
<proteinExistence type="predicted"/>
<keyword evidence="3" id="KW-1185">Reference proteome</keyword>
<dbReference type="Proteomes" id="UP001154114">
    <property type="component" value="Chromosome 8"/>
</dbReference>
<name>A0A9N8L2V7_CHRIL</name>
<sequence length="127" mass="13554">MWAVGCALTRGPVMSPGAIGARERVPAVQALRPLRAVSVRMLHSGMLQPTIQPPCILTQHGYSTFELCFPRAAHGGGADAGACKHRQLLCGARSLLRPAAARTLATRKPHRPRPDCPTRDLTTTGDP</sequence>
<protein>
    <submittedName>
        <fullName evidence="2">Uncharacterized protein</fullName>
    </submittedName>
</protein>